<feature type="region of interest" description="Disordered" evidence="2">
    <location>
        <begin position="886"/>
        <end position="920"/>
    </location>
</feature>
<feature type="compositionally biased region" description="Pro residues" evidence="2">
    <location>
        <begin position="1068"/>
        <end position="1079"/>
    </location>
</feature>
<feature type="region of interest" description="Disordered" evidence="2">
    <location>
        <begin position="934"/>
        <end position="958"/>
    </location>
</feature>
<evidence type="ECO:0000259" key="3">
    <source>
        <dbReference type="PROSITE" id="PS51184"/>
    </source>
</evidence>
<name>A0A4R0RAY3_9APHY</name>
<reference evidence="4 5" key="1">
    <citation type="submission" date="2018-11" db="EMBL/GenBank/DDBJ databases">
        <title>Genome assembly of Steccherinum ochraceum LE-BIN_3174, the white-rot fungus of the Steccherinaceae family (The Residual Polyporoid clade, Polyporales, Basidiomycota).</title>
        <authorList>
            <person name="Fedorova T.V."/>
            <person name="Glazunova O.A."/>
            <person name="Landesman E.O."/>
            <person name="Moiseenko K.V."/>
            <person name="Psurtseva N.V."/>
            <person name="Savinova O.S."/>
            <person name="Shakhova N.V."/>
            <person name="Tyazhelova T.V."/>
            <person name="Vasina D.V."/>
        </authorList>
    </citation>
    <scope>NUCLEOTIDE SEQUENCE [LARGE SCALE GENOMIC DNA]</scope>
    <source>
        <strain evidence="4 5">LE-BIN_3174</strain>
    </source>
</reference>
<proteinExistence type="predicted"/>
<feature type="region of interest" description="Disordered" evidence="2">
    <location>
        <begin position="663"/>
        <end position="729"/>
    </location>
</feature>
<dbReference type="STRING" id="92696.A0A4R0RAY3"/>
<feature type="coiled-coil region" evidence="1">
    <location>
        <begin position="742"/>
        <end position="835"/>
    </location>
</feature>
<keyword evidence="1" id="KW-0175">Coiled coil</keyword>
<feature type="region of interest" description="Disordered" evidence="2">
    <location>
        <begin position="970"/>
        <end position="1148"/>
    </location>
</feature>
<sequence length="1148" mass="127568">MPPIISPDGWTLEGLLRQGPRFREVPRCRADDPNLDQRILAFEKDGVPLVIEGWHKSPSWPDIFHIDWLMEHCGDKEVTVRDLADRSDKQLKLRDFISHSRAVKISETEGYQYLYNKDAHCPPEWEQWVASPNVLPEILRPSSRYDLFRYLTHSEMVESLMCYLGVGGTFTPCHKDLCASSGHNLMCYTEQGGSSFWFMTESQAASECARYFGKDIGKELDWEDHTATVDDFAKADFPVYITEQKLGDLVLVPPRSSHQVVNSGGLTVKTSWSRMTTAGLTTALYHELPLYRRVCRAEQYRVKHILYRALTTMTEDLNRSEQELGSPSNSPISARQFIHDQLYVLVQLFDFVLHEEFVGRHNHLRPAALRKRRDKTKVKTDEDAAPVEVTADGNDTSTVPSFTNIACDFCAGDIFQTFFECQSCADQQDDPVGNGIVICSTCYVEGRSCLCEDMNLRQCREFRILLKERNMAVEAWNRTADTGKQLSILTDDCVNGAGKPSLKLGRREAAGLEENQVIASLQWKPSDQASWHELHKEGPLHLQKAQSALHEADKFGLVIADFKFKLVQLAREYKVCRPMNYVNTKAGWYDVDGTPVDSEDDGPLALESDQSDSGTSVRPDPPKRRKSAPVIPSKHEQSSATTLPYQDLSLGSGAIHVLDTSTGQTISAPKDPSISSHSIKRRSPTSEGWSDTAGLHAANQPDDTLPSPGMSSSPSAAPGPTYLPASTSMQDLGMTPAQVAQLKQYSRELERYRVSNAALRLQVENIQAALSKLQREFGKVEDYRIKLAEMNSQLELHAKTEEELRGMIERLKDENLRQNQRLAAMQVEHEKLEARLNEPVPAIAEEAIKLAREHMPKMFFQEVKAVTEGYLRGRVLNLQIDVGASSSSQLQQSPPDLPLTPESEAASLSSASTSSSESVQFAPTLRLASWSNTGLKEESQLPQGPSNDNASSSQESQSGIRTFSLFEKGMNAIPNPKSEPNARHNAQSAPRTASAAQSISQSRPQSHPSPAEANYPSGSQYNNSYTNRHNFDPHPRIHHSLPQPPSQQMHGDHFNHHNQSMQHHGYNGPPPQFAPPFPNHPRQQFPNQPFTPPQPNAFGGNQFTGPQHVRRGYGRSGGQGFHGGGQSFHGGGQGSNGGGQGFNRTGPP</sequence>
<evidence type="ECO:0000313" key="5">
    <source>
        <dbReference type="Proteomes" id="UP000292702"/>
    </source>
</evidence>
<feature type="region of interest" description="Disordered" evidence="2">
    <location>
        <begin position="587"/>
        <end position="645"/>
    </location>
</feature>
<dbReference type="Pfam" id="PF02373">
    <property type="entry name" value="JmjC"/>
    <property type="match status" value="1"/>
</dbReference>
<dbReference type="PANTHER" id="PTHR12480">
    <property type="entry name" value="ARGININE DEMETHYLASE AND LYSYL-HYDROXYLASE JMJD"/>
    <property type="match status" value="1"/>
</dbReference>
<dbReference type="InterPro" id="IPR050910">
    <property type="entry name" value="JMJD6_ArgDemeth/LysHydrox"/>
</dbReference>
<comment type="caution">
    <text evidence="4">The sequence shown here is derived from an EMBL/GenBank/DDBJ whole genome shotgun (WGS) entry which is preliminary data.</text>
</comment>
<feature type="compositionally biased region" description="Low complexity" evidence="2">
    <location>
        <begin position="706"/>
        <end position="720"/>
    </location>
</feature>
<feature type="compositionally biased region" description="Polar residues" evidence="2">
    <location>
        <begin position="1016"/>
        <end position="1028"/>
    </location>
</feature>
<feature type="compositionally biased region" description="Gly residues" evidence="2">
    <location>
        <begin position="1114"/>
        <end position="1141"/>
    </location>
</feature>
<dbReference type="SMART" id="SM00558">
    <property type="entry name" value="JmjC"/>
    <property type="match status" value="1"/>
</dbReference>
<feature type="compositionally biased region" description="Polar residues" evidence="2">
    <location>
        <begin position="984"/>
        <end position="1008"/>
    </location>
</feature>
<dbReference type="GO" id="GO:0005737">
    <property type="term" value="C:cytoplasm"/>
    <property type="evidence" value="ECO:0007669"/>
    <property type="project" value="TreeGrafter"/>
</dbReference>
<dbReference type="PROSITE" id="PS51184">
    <property type="entry name" value="JMJC"/>
    <property type="match status" value="1"/>
</dbReference>
<dbReference type="SUPFAM" id="SSF51197">
    <property type="entry name" value="Clavaminate synthase-like"/>
    <property type="match status" value="1"/>
</dbReference>
<dbReference type="OrthoDB" id="298344at2759"/>
<dbReference type="Proteomes" id="UP000292702">
    <property type="component" value="Unassembled WGS sequence"/>
</dbReference>
<protein>
    <recommendedName>
        <fullName evidence="3">JmjC domain-containing protein</fullName>
    </recommendedName>
</protein>
<accession>A0A4R0RAY3</accession>
<feature type="compositionally biased region" description="Low complexity" evidence="2">
    <location>
        <begin position="902"/>
        <end position="918"/>
    </location>
</feature>
<dbReference type="PANTHER" id="PTHR12480:SF35">
    <property type="entry name" value="TRANSCRIPTION FACTOR JUMONJI, JMJC DOMAIN-CONTAINING PROTEIN"/>
    <property type="match status" value="1"/>
</dbReference>
<organism evidence="4 5">
    <name type="scientific">Steccherinum ochraceum</name>
    <dbReference type="NCBI Taxonomy" id="92696"/>
    <lineage>
        <taxon>Eukaryota</taxon>
        <taxon>Fungi</taxon>
        <taxon>Dikarya</taxon>
        <taxon>Basidiomycota</taxon>
        <taxon>Agaricomycotina</taxon>
        <taxon>Agaricomycetes</taxon>
        <taxon>Polyporales</taxon>
        <taxon>Steccherinaceae</taxon>
        <taxon>Steccherinum</taxon>
    </lineage>
</organism>
<evidence type="ECO:0000256" key="1">
    <source>
        <dbReference type="SAM" id="Coils"/>
    </source>
</evidence>
<dbReference type="InterPro" id="IPR003347">
    <property type="entry name" value="JmjC_dom"/>
</dbReference>
<gene>
    <name evidence="4" type="ORF">EIP91_003980</name>
</gene>
<dbReference type="AlphaFoldDB" id="A0A4R0RAY3"/>
<keyword evidence="5" id="KW-1185">Reference proteome</keyword>
<evidence type="ECO:0000313" key="4">
    <source>
        <dbReference type="EMBL" id="TCD64542.1"/>
    </source>
</evidence>
<dbReference type="Gene3D" id="2.60.120.650">
    <property type="entry name" value="Cupin"/>
    <property type="match status" value="1"/>
</dbReference>
<dbReference type="EMBL" id="RWJN01000230">
    <property type="protein sequence ID" value="TCD64542.1"/>
    <property type="molecule type" value="Genomic_DNA"/>
</dbReference>
<feature type="domain" description="JmjC" evidence="3">
    <location>
        <begin position="140"/>
        <end position="291"/>
    </location>
</feature>
<evidence type="ECO:0000256" key="2">
    <source>
        <dbReference type="SAM" id="MobiDB-lite"/>
    </source>
</evidence>
<feature type="compositionally biased region" description="Polar residues" evidence="2">
    <location>
        <begin position="663"/>
        <end position="677"/>
    </location>
</feature>